<comment type="similarity">
    <text evidence="3 7">Belongs to the glycosyl hydrolase 43 family.</text>
</comment>
<dbReference type="RefSeq" id="XP_047757513.1">
    <property type="nucleotide sequence ID" value="XM_047902544.1"/>
</dbReference>
<dbReference type="InterPro" id="IPR050727">
    <property type="entry name" value="GH43_arabinanases"/>
</dbReference>
<evidence type="ECO:0000313" key="13">
    <source>
        <dbReference type="Proteomes" id="UP000756132"/>
    </source>
</evidence>
<dbReference type="InterPro" id="IPR006710">
    <property type="entry name" value="Glyco_hydro_43"/>
</dbReference>
<dbReference type="Proteomes" id="UP000756132">
    <property type="component" value="Chromosome 2"/>
</dbReference>
<dbReference type="GO" id="GO:0031222">
    <property type="term" value="P:arabinan catabolic process"/>
    <property type="evidence" value="ECO:0007669"/>
    <property type="project" value="UniProtKB-UniPathway"/>
</dbReference>
<dbReference type="GeneID" id="71983274"/>
<reference evidence="12" key="2">
    <citation type="submission" date="2021-12" db="EMBL/GenBank/DDBJ databases">
        <authorList>
            <person name="Zaccaron A."/>
            <person name="Stergiopoulos I."/>
        </authorList>
    </citation>
    <scope>NUCLEOTIDE SEQUENCE</scope>
    <source>
        <strain evidence="12">Race5_Kim</strain>
    </source>
</reference>
<dbReference type="OrthoDB" id="195678at2759"/>
<dbReference type="UniPathway" id="UPA00667"/>
<comment type="catalytic activity">
    <reaction evidence="1 7">
        <text>Endohydrolysis of (1-&gt;5)-alpha-arabinofuranosidic linkages in (1-&gt;5)-arabinans.</text>
        <dbReference type="EC" id="3.2.1.99"/>
    </reaction>
</comment>
<evidence type="ECO:0000256" key="6">
    <source>
        <dbReference type="ARBA" id="ARBA00023295"/>
    </source>
</evidence>
<name>A0A1P8YXU7_PASFU</name>
<dbReference type="GO" id="GO:0046558">
    <property type="term" value="F:arabinan endo-1,5-alpha-L-arabinosidase activity"/>
    <property type="evidence" value="ECO:0007669"/>
    <property type="project" value="UniProtKB-EC"/>
</dbReference>
<keyword evidence="10" id="KW-0732">Signal</keyword>
<dbReference type="EMBL" id="CP090164">
    <property type="protein sequence ID" value="UJO13147.1"/>
    <property type="molecule type" value="Genomic_DNA"/>
</dbReference>
<dbReference type="SUPFAM" id="SSF75005">
    <property type="entry name" value="Arabinanase/levansucrase/invertase"/>
    <property type="match status" value="1"/>
</dbReference>
<dbReference type="PANTHER" id="PTHR43301:SF3">
    <property type="entry name" value="ARABINAN ENDO-1,5-ALPHA-L-ARABINOSIDASE A-RELATED"/>
    <property type="match status" value="1"/>
</dbReference>
<sequence>MLYKSALLALGCLSGYVQAQYAKPGACTGVCVDTHDPSVIRRSSDGTYFRFSTGGLISIHTAPDITGPWTFACKMLSTNSKVTKHGNPGSDLWAPDVSLIGDTYYVYYSVSTFGTQNSGIGLATSKTMNCGSFTDVGSVGITSRDGSAYNAIDANLFNDGGVYRMTFGSFWNNLYQVPMANPPRGTSGISVQVAYDPAGDHKVEGPALIKNGKYYYLFFSAGQCCGFDTNPAPAGTEYHVKVCRSTSPNSGFVDNNGASCRSGGGTTILASHGNIYSGGGQSVYNDPKNGWIMVYHYVNTNIGYANDQKQFGWNKLSFSSGWPVLV</sequence>
<organism evidence="11">
    <name type="scientific">Passalora fulva</name>
    <name type="common">Tomato leaf mold</name>
    <name type="synonym">Cladosporium fulvum</name>
    <dbReference type="NCBI Taxonomy" id="5499"/>
    <lineage>
        <taxon>Eukaryota</taxon>
        <taxon>Fungi</taxon>
        <taxon>Dikarya</taxon>
        <taxon>Ascomycota</taxon>
        <taxon>Pezizomycotina</taxon>
        <taxon>Dothideomycetes</taxon>
        <taxon>Dothideomycetidae</taxon>
        <taxon>Mycosphaerellales</taxon>
        <taxon>Mycosphaerellaceae</taxon>
        <taxon>Fulvia</taxon>
    </lineage>
</organism>
<evidence type="ECO:0000256" key="4">
    <source>
        <dbReference type="ARBA" id="ARBA00012586"/>
    </source>
</evidence>
<proteinExistence type="inferred from homology"/>
<dbReference type="InterPro" id="IPR023296">
    <property type="entry name" value="Glyco_hydro_beta-prop_sf"/>
</dbReference>
<evidence type="ECO:0000313" key="11">
    <source>
        <dbReference type="EMBL" id="AQA29338.1"/>
    </source>
</evidence>
<evidence type="ECO:0000256" key="2">
    <source>
        <dbReference type="ARBA" id="ARBA00004834"/>
    </source>
</evidence>
<gene>
    <name evidence="12" type="ORF">CLAFUR5_03396</name>
</gene>
<dbReference type="CDD" id="cd18831">
    <property type="entry name" value="GH43_AnAbnA-like"/>
    <property type="match status" value="1"/>
</dbReference>
<dbReference type="EC" id="3.2.1.99" evidence="4 7"/>
<evidence type="ECO:0000256" key="1">
    <source>
        <dbReference type="ARBA" id="ARBA00000375"/>
    </source>
</evidence>
<feature type="signal peptide" evidence="10">
    <location>
        <begin position="1"/>
        <end position="19"/>
    </location>
</feature>
<dbReference type="Gene3D" id="2.115.10.20">
    <property type="entry name" value="Glycosyl hydrolase domain, family 43"/>
    <property type="match status" value="1"/>
</dbReference>
<dbReference type="InterPro" id="IPR016840">
    <property type="entry name" value="Glyco_hydro_43_endo_a_Ara-ase"/>
</dbReference>
<feature type="active site" description="Proton acceptor" evidence="8">
    <location>
        <position position="36"/>
    </location>
</feature>
<keyword evidence="5 7" id="KW-0378">Hydrolase</keyword>
<reference evidence="11" key="1">
    <citation type="submission" date="2016-10" db="EMBL/GenBank/DDBJ databases">
        <title>Novel effectors identified in the apoplast of Cladosporium fulvum-infected tomato.</title>
        <authorList>
            <person name="Mesarich C.H."/>
            <person name="de Wit P.J.G.M."/>
        </authorList>
    </citation>
    <scope>NUCLEOTIDE SEQUENCE</scope>
    <source>
        <strain evidence="11">0WU</strain>
    </source>
</reference>
<evidence type="ECO:0000256" key="5">
    <source>
        <dbReference type="ARBA" id="ARBA00022801"/>
    </source>
</evidence>
<dbReference type="PANTHER" id="PTHR43301">
    <property type="entry name" value="ARABINAN ENDO-1,5-ALPHA-L-ARABINOSIDASE"/>
    <property type="match status" value="1"/>
</dbReference>
<accession>A0A1P8YXU7</accession>
<evidence type="ECO:0000256" key="10">
    <source>
        <dbReference type="SAM" id="SignalP"/>
    </source>
</evidence>
<evidence type="ECO:0000256" key="7">
    <source>
        <dbReference type="PIRNR" id="PIRNR026534"/>
    </source>
</evidence>
<keyword evidence="13" id="KW-1185">Reference proteome</keyword>
<dbReference type="Pfam" id="PF04616">
    <property type="entry name" value="Glyco_hydro_43"/>
    <property type="match status" value="1"/>
</dbReference>
<reference evidence="12" key="3">
    <citation type="journal article" date="2022" name="Microb. Genom.">
        <title>A chromosome-scale genome assembly of the tomato pathogen Cladosporium fulvum reveals a compartmentalized genome architecture and the presence of a dispensable chromosome.</title>
        <authorList>
            <person name="Zaccaron A.Z."/>
            <person name="Chen L.H."/>
            <person name="Samaras A."/>
            <person name="Stergiopoulos I."/>
        </authorList>
    </citation>
    <scope>NUCLEOTIDE SEQUENCE</scope>
    <source>
        <strain evidence="12">Race5_Kim</strain>
    </source>
</reference>
<dbReference type="PIRSF" id="PIRSF026534">
    <property type="entry name" value="Endo_alpha-L-arabinosidase"/>
    <property type="match status" value="1"/>
</dbReference>
<dbReference type="EMBL" id="KX943167">
    <property type="protein sequence ID" value="AQA29338.1"/>
    <property type="molecule type" value="Genomic_DNA"/>
</dbReference>
<feature type="site" description="Important for catalytic activity, responsible for pKa modulation of the active site Glu and correct orientation of both the proton donor and substrate" evidence="9">
    <location>
        <position position="153"/>
    </location>
</feature>
<feature type="active site" description="Proton donor" evidence="8">
    <location>
        <position position="204"/>
    </location>
</feature>
<dbReference type="OMA" id="GHLWAPD"/>
<dbReference type="AlphaFoldDB" id="A0A1P8YXU7"/>
<comment type="pathway">
    <text evidence="2 7">Glycan metabolism; L-arabinan degradation.</text>
</comment>
<evidence type="ECO:0000256" key="3">
    <source>
        <dbReference type="ARBA" id="ARBA00009865"/>
    </source>
</evidence>
<evidence type="ECO:0000256" key="8">
    <source>
        <dbReference type="PIRSR" id="PIRSR606710-1"/>
    </source>
</evidence>
<feature type="chain" id="PRO_5040573474" description="Arabinan endo-1,5-alpha-L-arabinosidase" evidence="10">
    <location>
        <begin position="20"/>
        <end position="326"/>
    </location>
</feature>
<evidence type="ECO:0000313" key="12">
    <source>
        <dbReference type="EMBL" id="UJO13147.1"/>
    </source>
</evidence>
<protein>
    <recommendedName>
        <fullName evidence="4 7">Arabinan endo-1,5-alpha-L-arabinosidase</fullName>
        <ecNumber evidence="4 7">3.2.1.99</ecNumber>
    </recommendedName>
</protein>
<evidence type="ECO:0000256" key="9">
    <source>
        <dbReference type="PIRSR" id="PIRSR606710-2"/>
    </source>
</evidence>
<keyword evidence="6 7" id="KW-0326">Glycosidase</keyword>
<dbReference type="KEGG" id="ffu:CLAFUR5_03396"/>